<feature type="domain" description="KAP NTPase" evidence="1">
    <location>
        <begin position="16"/>
        <end position="233"/>
    </location>
</feature>
<dbReference type="AlphaFoldDB" id="A0A329XC61"/>
<evidence type="ECO:0000313" key="2">
    <source>
        <dbReference type="EMBL" id="RAX12773.1"/>
    </source>
</evidence>
<accession>A0A329XC61</accession>
<sequence length="604" mass="70487">MNYKLEDNMKSKENFENCINTYKSLKQPGYAVLVTGDWGVGKTHSIKECLKNNEMYYVSLFGTNNADEIHADLFAKMHPVKSVAKILSRGVLSTVNISGINLKLSDLGDSIIKKIISDDIKNDRVIVFDDLERSSLNSKELLGVINKYVEHYKCHVIAITHDEKLEDQFKEMKEKVFGYTVKLHPDLDNAFISFIENKISKETLEKYREHITGIFKQSECKSLRILNEIIINLDLLYRCLKNEHLEYEKIILDMTSMFVAICIEVKKSSLVEKDLRAKSSYEIFDSTLVKKLEKYNGINFYNPVLTNDILADILFNGVFNPNEIEESVNNIILMTKGSSNIKSWKKIYNLSQLDQNVVNNAVSDIQKTFSEKLEKNEGDLLHVFSCMLMFSTLKVINIDFDDTFIKCKDYIDYLYEQDELPYNNLISNDYNYRNDFSYDGYSYLFFEEYVDKKKLNELKEYFNKRTEDCLIKQYPKFAEDIISKLDNNVNEFGNLITRNHQYEGMYSSIAILAEIPPKTFVKKWLSKPPQQQAIINKALLTRYCHDNVVNLEMEWLKDIIENIEATNDNKIGLEKVRIKWMIHALKEIVDKHKNKQSKQYEGIE</sequence>
<dbReference type="SUPFAM" id="SSF52540">
    <property type="entry name" value="P-loop containing nucleoside triphosphate hydrolases"/>
    <property type="match status" value="1"/>
</dbReference>
<gene>
    <name evidence="2" type="ORF">CKY02_10490</name>
</gene>
<organism evidence="2 3">
    <name type="scientific">Photorhabdus bodei</name>
    <dbReference type="NCBI Taxonomy" id="2029681"/>
    <lineage>
        <taxon>Bacteria</taxon>
        <taxon>Pseudomonadati</taxon>
        <taxon>Pseudomonadota</taxon>
        <taxon>Gammaproteobacteria</taxon>
        <taxon>Enterobacterales</taxon>
        <taxon>Morganellaceae</taxon>
        <taxon>Photorhabdus</taxon>
    </lineage>
</organism>
<dbReference type="Gene3D" id="3.40.50.300">
    <property type="entry name" value="P-loop containing nucleotide triphosphate hydrolases"/>
    <property type="match status" value="1"/>
</dbReference>
<proteinExistence type="predicted"/>
<dbReference type="Proteomes" id="UP000250919">
    <property type="component" value="Unassembled WGS sequence"/>
</dbReference>
<name>A0A329XC61_9GAMM</name>
<comment type="caution">
    <text evidence="2">The sequence shown here is derived from an EMBL/GenBank/DDBJ whole genome shotgun (WGS) entry which is preliminary data.</text>
</comment>
<dbReference type="InterPro" id="IPR011646">
    <property type="entry name" value="KAP_P-loop"/>
</dbReference>
<dbReference type="EMBL" id="NSCM01000013">
    <property type="protein sequence ID" value="RAX12773.1"/>
    <property type="molecule type" value="Genomic_DNA"/>
</dbReference>
<evidence type="ECO:0000259" key="1">
    <source>
        <dbReference type="Pfam" id="PF07693"/>
    </source>
</evidence>
<reference evidence="2 3" key="1">
    <citation type="journal article" date="2018" name="Int. J. Syst. Evol. Microbiol.">
        <title>Whole-genome-based revisit of Photorhabdus phylogeny: proposal for the elevation of most Photorhabdus subspecies to the species level and description of one novel species Photorhabdus bodei sp. nov., and one novel subspecies Photorhabdus laumondii subsp. clarkei subsp. nov.</title>
        <authorList>
            <person name="Machado R.A.R."/>
            <person name="Wuthrich D."/>
            <person name="Kuhnert P."/>
            <person name="Arce C.C.M."/>
            <person name="Thonen L."/>
            <person name="Ruiz C."/>
            <person name="Zhang X."/>
            <person name="Robert C.A.M."/>
            <person name="Karimi J."/>
            <person name="Kamali S."/>
            <person name="Ma J."/>
            <person name="Bruggmann R."/>
            <person name="Erb M."/>
        </authorList>
    </citation>
    <scope>NUCLEOTIDE SEQUENCE [LARGE SCALE GENOMIC DNA]</scope>
    <source>
        <strain evidence="2 3">LJ24-63</strain>
    </source>
</reference>
<dbReference type="Pfam" id="PF07693">
    <property type="entry name" value="KAP_NTPase"/>
    <property type="match status" value="1"/>
</dbReference>
<protein>
    <recommendedName>
        <fullName evidence="1">KAP NTPase domain-containing protein</fullName>
    </recommendedName>
</protein>
<dbReference type="InterPro" id="IPR027417">
    <property type="entry name" value="P-loop_NTPase"/>
</dbReference>
<evidence type="ECO:0000313" key="3">
    <source>
        <dbReference type="Proteomes" id="UP000250919"/>
    </source>
</evidence>